<comment type="caution">
    <text evidence="1">The sequence shown here is derived from an EMBL/GenBank/DDBJ whole genome shotgun (WGS) entry which is preliminary data.</text>
</comment>
<protein>
    <submittedName>
        <fullName evidence="1">Uncharacterized protein</fullName>
    </submittedName>
</protein>
<gene>
    <name evidence="1" type="ORF">SDC9_123790</name>
</gene>
<accession>A0A645CIK2</accession>
<dbReference type="AlphaFoldDB" id="A0A645CIK2"/>
<name>A0A645CIK2_9ZZZZ</name>
<reference evidence="1" key="1">
    <citation type="submission" date="2019-08" db="EMBL/GenBank/DDBJ databases">
        <authorList>
            <person name="Kucharzyk K."/>
            <person name="Murdoch R.W."/>
            <person name="Higgins S."/>
            <person name="Loffler F."/>
        </authorList>
    </citation>
    <scope>NUCLEOTIDE SEQUENCE</scope>
</reference>
<proteinExistence type="predicted"/>
<dbReference type="EMBL" id="VSSQ01027501">
    <property type="protein sequence ID" value="MPM76791.1"/>
    <property type="molecule type" value="Genomic_DNA"/>
</dbReference>
<sequence length="154" mass="17256">MPEAPAALYPAATSTTSASSLIQPNEGDLRLNSEIMPDSEFSKLSFIDKHFRLYKGALTSADKGADILREAISERLLSIILSKIVILFIDEYVGCCIKTANLLLCLHVPTLIYKSPQIFQMLFWPNHWPMHQQPRPCTVPTLSSGNASEWQKQH</sequence>
<organism evidence="1">
    <name type="scientific">bioreactor metagenome</name>
    <dbReference type="NCBI Taxonomy" id="1076179"/>
    <lineage>
        <taxon>unclassified sequences</taxon>
        <taxon>metagenomes</taxon>
        <taxon>ecological metagenomes</taxon>
    </lineage>
</organism>
<evidence type="ECO:0000313" key="1">
    <source>
        <dbReference type="EMBL" id="MPM76791.1"/>
    </source>
</evidence>